<dbReference type="Proteomes" id="UP000008177">
    <property type="component" value="Unplaced contigs"/>
</dbReference>
<protein>
    <submittedName>
        <fullName evidence="1">Uncharacterized protein</fullName>
    </submittedName>
</protein>
<sequence length="91" mass="10753">MGKFTAFVLNEFAFEASDTEEPLERYRKKASPWNDRNACDRSGKDFHSGSELRILLAFEAIKVEVEIDTPMSWPLVAKFYREYRCDHFLRK</sequence>
<accession>G2YY93</accession>
<evidence type="ECO:0000313" key="2">
    <source>
        <dbReference type="Proteomes" id="UP000008177"/>
    </source>
</evidence>
<name>G2YY93_BOTF4</name>
<dbReference type="EMBL" id="FQ790361">
    <property type="protein sequence ID" value="CCD56591.1"/>
    <property type="molecule type" value="Genomic_DNA"/>
</dbReference>
<dbReference type="AlphaFoldDB" id="G2YY93"/>
<evidence type="ECO:0000313" key="1">
    <source>
        <dbReference type="EMBL" id="CCD56591.1"/>
    </source>
</evidence>
<dbReference type="HOGENOM" id="CLU_2426771_0_0_1"/>
<reference evidence="2" key="1">
    <citation type="journal article" date="2011" name="PLoS Genet.">
        <title>Genomic analysis of the necrotrophic fungal pathogens Sclerotinia sclerotiorum and Botrytis cinerea.</title>
        <authorList>
            <person name="Amselem J."/>
            <person name="Cuomo C.A."/>
            <person name="van Kan J.A."/>
            <person name="Viaud M."/>
            <person name="Benito E.P."/>
            <person name="Couloux A."/>
            <person name="Coutinho P.M."/>
            <person name="de Vries R.P."/>
            <person name="Dyer P.S."/>
            <person name="Fillinger S."/>
            <person name="Fournier E."/>
            <person name="Gout L."/>
            <person name="Hahn M."/>
            <person name="Kohn L."/>
            <person name="Lapalu N."/>
            <person name="Plummer K.M."/>
            <person name="Pradier J.M."/>
            <person name="Quevillon E."/>
            <person name="Sharon A."/>
            <person name="Simon A."/>
            <person name="ten Have A."/>
            <person name="Tudzynski B."/>
            <person name="Tudzynski P."/>
            <person name="Wincker P."/>
            <person name="Andrew M."/>
            <person name="Anthouard V."/>
            <person name="Beever R.E."/>
            <person name="Beffa R."/>
            <person name="Benoit I."/>
            <person name="Bouzid O."/>
            <person name="Brault B."/>
            <person name="Chen Z."/>
            <person name="Choquer M."/>
            <person name="Collemare J."/>
            <person name="Cotton P."/>
            <person name="Danchin E.G."/>
            <person name="Da Silva C."/>
            <person name="Gautier A."/>
            <person name="Giraud C."/>
            <person name="Giraud T."/>
            <person name="Gonzalez C."/>
            <person name="Grossetete S."/>
            <person name="Guldener U."/>
            <person name="Henrissat B."/>
            <person name="Howlett B.J."/>
            <person name="Kodira C."/>
            <person name="Kretschmer M."/>
            <person name="Lappartient A."/>
            <person name="Leroch M."/>
            <person name="Levis C."/>
            <person name="Mauceli E."/>
            <person name="Neuveglise C."/>
            <person name="Oeser B."/>
            <person name="Pearson M."/>
            <person name="Poulain J."/>
            <person name="Poussereau N."/>
            <person name="Quesneville H."/>
            <person name="Rascle C."/>
            <person name="Schumacher J."/>
            <person name="Segurens B."/>
            <person name="Sexton A."/>
            <person name="Silva E."/>
            <person name="Sirven C."/>
            <person name="Soanes D.M."/>
            <person name="Talbot N.J."/>
            <person name="Templeton M."/>
            <person name="Yandava C."/>
            <person name="Yarden O."/>
            <person name="Zeng Q."/>
            <person name="Rollins J.A."/>
            <person name="Lebrun M.H."/>
            <person name="Dickman M."/>
        </authorList>
    </citation>
    <scope>NUCLEOTIDE SEQUENCE [LARGE SCALE GENOMIC DNA]</scope>
    <source>
        <strain evidence="2">T4</strain>
    </source>
</reference>
<proteinExistence type="predicted"/>
<gene>
    <name evidence="1" type="ORF">BofuT4_uP143990.1</name>
</gene>
<organism evidence="1 2">
    <name type="scientific">Botryotinia fuckeliana (strain T4)</name>
    <name type="common">Noble rot fungus</name>
    <name type="synonym">Botrytis cinerea</name>
    <dbReference type="NCBI Taxonomy" id="999810"/>
    <lineage>
        <taxon>Eukaryota</taxon>
        <taxon>Fungi</taxon>
        <taxon>Dikarya</taxon>
        <taxon>Ascomycota</taxon>
        <taxon>Pezizomycotina</taxon>
        <taxon>Leotiomycetes</taxon>
        <taxon>Helotiales</taxon>
        <taxon>Sclerotiniaceae</taxon>
        <taxon>Botrytis</taxon>
    </lineage>
</organism>
<dbReference type="InParanoid" id="G2YY93"/>